<protein>
    <submittedName>
        <fullName evidence="3">Uncharacterized protein</fullName>
    </submittedName>
</protein>
<dbReference type="Proteomes" id="UP000229401">
    <property type="component" value="Unassembled WGS sequence"/>
</dbReference>
<dbReference type="EMBL" id="PFLI01000147">
    <property type="protein sequence ID" value="PIY71772.1"/>
    <property type="molecule type" value="Genomic_DNA"/>
</dbReference>
<evidence type="ECO:0000256" key="1">
    <source>
        <dbReference type="SAM" id="MobiDB-lite"/>
    </source>
</evidence>
<dbReference type="AlphaFoldDB" id="A0A2M7QHH1"/>
<accession>A0A2M7QHH1</accession>
<proteinExistence type="predicted"/>
<organism evidence="3 4">
    <name type="scientific">Candidatus Roizmanbacteria bacterium CG_4_10_14_0_8_um_filter_33_9</name>
    <dbReference type="NCBI Taxonomy" id="1974826"/>
    <lineage>
        <taxon>Bacteria</taxon>
        <taxon>Candidatus Roizmaniibacteriota</taxon>
    </lineage>
</organism>
<reference evidence="4" key="1">
    <citation type="submission" date="2017-09" db="EMBL/GenBank/DDBJ databases">
        <title>Depth-based differentiation of microbial function through sediment-hosted aquifers and enrichment of novel symbionts in the deep terrestrial subsurface.</title>
        <authorList>
            <person name="Probst A.J."/>
            <person name="Ladd B."/>
            <person name="Jarett J.K."/>
            <person name="Geller-Mcgrath D.E."/>
            <person name="Sieber C.M.K."/>
            <person name="Emerson J.B."/>
            <person name="Anantharaman K."/>
            <person name="Thomas B.C."/>
            <person name="Malmstrom R."/>
            <person name="Stieglmeier M."/>
            <person name="Klingl A."/>
            <person name="Woyke T."/>
            <person name="Ryan C.M."/>
            <person name="Banfield J.F."/>
        </authorList>
    </citation>
    <scope>NUCLEOTIDE SEQUENCE [LARGE SCALE GENOMIC DNA]</scope>
</reference>
<keyword evidence="2" id="KW-0812">Transmembrane</keyword>
<comment type="caution">
    <text evidence="3">The sequence shown here is derived from an EMBL/GenBank/DDBJ whole genome shotgun (WGS) entry which is preliminary data.</text>
</comment>
<sequence length="480" mass="52029">MKKIIIVATNVLLFIILLIILVLNTFRNKIATQQSNQSLFPTLAPHNNINTKNNSTNSSKKGGQNKQTNTQNSSTDINTSSTTNTNNFSSQHSSPISQSLQKTMDDLYLPSNPALISQKDKENLAIITQIVPINNDDFSITYSSILNKYIVTIKNDKGEEAFTAWANQNGILSTLQNNNIAIISRATITEVHSQIAPTIQPKEKTQENIPEDDSQKAQKQIGLFLNLFNIFFSLPESINTDMDLNMPTPTSILLAEPAIGTPGAPYSGTTNTGNLLPNPLPPISTNALKFKASVQACLANQSVYEIASSQTGVPWEILTAIHYNEGSCGQDKSLISGRIIGTNEPDIVRGGGCSSGRSGPGIPIPLTSGGCGFNTLLDSAIYAGNHIKGKIGKIPSNFQELAKAFSRYSGGGNSNCGSTPYPYCPELFEGEDDAYVINMFDQKHETMYLVYCADLAKCNPPRKHLRPGVATIIRLVTNQL</sequence>
<evidence type="ECO:0000313" key="3">
    <source>
        <dbReference type="EMBL" id="PIY71772.1"/>
    </source>
</evidence>
<gene>
    <name evidence="3" type="ORF">COY87_04385</name>
</gene>
<evidence type="ECO:0000313" key="4">
    <source>
        <dbReference type="Proteomes" id="UP000229401"/>
    </source>
</evidence>
<name>A0A2M7QHH1_9BACT</name>
<feature type="transmembrane region" description="Helical" evidence="2">
    <location>
        <begin position="7"/>
        <end position="26"/>
    </location>
</feature>
<keyword evidence="2" id="KW-1133">Transmembrane helix</keyword>
<keyword evidence="2" id="KW-0472">Membrane</keyword>
<feature type="region of interest" description="Disordered" evidence="1">
    <location>
        <begin position="41"/>
        <end position="96"/>
    </location>
</feature>
<feature type="compositionally biased region" description="Low complexity" evidence="1">
    <location>
        <begin position="47"/>
        <end position="96"/>
    </location>
</feature>
<evidence type="ECO:0000256" key="2">
    <source>
        <dbReference type="SAM" id="Phobius"/>
    </source>
</evidence>